<evidence type="ECO:0000256" key="14">
    <source>
        <dbReference type="PIRSR" id="PIRSR006621-2"/>
    </source>
</evidence>
<keyword evidence="7" id="KW-0521">NADP</keyword>
<keyword evidence="6 12" id="KW-0819">tRNA processing</keyword>
<evidence type="ECO:0000256" key="9">
    <source>
        <dbReference type="ARBA" id="ARBA00023002"/>
    </source>
</evidence>
<comment type="similarity">
    <text evidence="12">Belongs to the dus family.</text>
</comment>
<name>A0A1G2MJE1_9BACT</name>
<protein>
    <recommendedName>
        <fullName evidence="12">tRNA-dihydrouridine synthase</fullName>
        <ecNumber evidence="12">1.3.1.-</ecNumber>
    </recommendedName>
</protein>
<keyword evidence="5 12" id="KW-0288">FMN</keyword>
<evidence type="ECO:0000256" key="10">
    <source>
        <dbReference type="ARBA" id="ARBA00048205"/>
    </source>
</evidence>
<comment type="function">
    <text evidence="2 12">Catalyzes the synthesis of 5,6-dihydrouridine (D), a modified base found in the D-loop of most tRNAs, via the reduction of the C5-C6 double bond in target uridines.</text>
</comment>
<feature type="binding site" evidence="14">
    <location>
        <position position="78"/>
    </location>
    <ligand>
        <name>FMN</name>
        <dbReference type="ChEBI" id="CHEBI:58210"/>
    </ligand>
</feature>
<evidence type="ECO:0000256" key="5">
    <source>
        <dbReference type="ARBA" id="ARBA00022643"/>
    </source>
</evidence>
<keyword evidence="4 12" id="KW-0285">Flavoprotein</keyword>
<evidence type="ECO:0000313" key="17">
    <source>
        <dbReference type="Proteomes" id="UP000178413"/>
    </source>
</evidence>
<feature type="active site" description="Proton donor" evidence="13">
    <location>
        <position position="108"/>
    </location>
</feature>
<dbReference type="Proteomes" id="UP000178413">
    <property type="component" value="Unassembled WGS sequence"/>
</dbReference>
<keyword evidence="14" id="KW-0547">Nucleotide-binding</keyword>
<accession>A0A1G2MJE1</accession>
<keyword evidence="3" id="KW-0820">tRNA-binding</keyword>
<organism evidence="16 17">
    <name type="scientific">Candidatus Taylorbacteria bacterium RIFCSPHIGHO2_02_FULL_44_12</name>
    <dbReference type="NCBI Taxonomy" id="1802308"/>
    <lineage>
        <taxon>Bacteria</taxon>
        <taxon>Candidatus Tayloriibacteriota</taxon>
    </lineage>
</organism>
<proteinExistence type="inferred from homology"/>
<dbReference type="InterPro" id="IPR018517">
    <property type="entry name" value="tRNA_hU_synthase_CS"/>
</dbReference>
<evidence type="ECO:0000256" key="6">
    <source>
        <dbReference type="ARBA" id="ARBA00022694"/>
    </source>
</evidence>
<keyword evidence="9 12" id="KW-0560">Oxidoreductase</keyword>
<dbReference type="GO" id="GO:0017150">
    <property type="term" value="F:tRNA dihydrouridine synthase activity"/>
    <property type="evidence" value="ECO:0007669"/>
    <property type="project" value="InterPro"/>
</dbReference>
<evidence type="ECO:0000256" key="11">
    <source>
        <dbReference type="ARBA" id="ARBA00048802"/>
    </source>
</evidence>
<dbReference type="InterPro" id="IPR013785">
    <property type="entry name" value="Aldolase_TIM"/>
</dbReference>
<sequence length="386" mass="43152">MSAKIKHGFWSDLPKPFFILAPMANVTDFAFREMIAKYGKPDVMFTEFVSANGLVSAGRNKLLIDLKFSNKQRPIVAQLFTGHPEAMKEASILVKELGFDGLDINMGCPDRAVERQGGGAAMIKDRENSLKVLEAAREGAYPLPVSIKTRIGYNKNEIQEWLGFLLEQKLPALTIHLRTRKEMSDVPAHWDLMPDIVQLRNEISPETLIIGNGNIESLNEAGDRISQYGCDGVMIGRGIFGKPWLFSSLHYPRHVGIPKFSSHSAKTKIQDLKSVSLAAKNDIRFAKRISVPQYSSHSAKAAIAPLVRSVGRILGDAINIEDRLKIMLEHTKLFEEIFKGIKNFAVMKKHFKAYVSGWEGAKELRLKLMEAVSASQVDRIIKKYCG</sequence>
<evidence type="ECO:0000256" key="1">
    <source>
        <dbReference type="ARBA" id="ARBA00001917"/>
    </source>
</evidence>
<dbReference type="STRING" id="1802308.A3D50_01615"/>
<dbReference type="InterPro" id="IPR035587">
    <property type="entry name" value="DUS-like_FMN-bd"/>
</dbReference>
<feature type="binding site" evidence="14">
    <location>
        <begin position="22"/>
        <end position="24"/>
    </location>
    <ligand>
        <name>FMN</name>
        <dbReference type="ChEBI" id="CHEBI:58210"/>
    </ligand>
</feature>
<comment type="catalytic activity">
    <reaction evidence="10">
        <text>a 5,6-dihydrouridine in tRNA + NADP(+) = a uridine in tRNA + NADPH + H(+)</text>
        <dbReference type="Rhea" id="RHEA:23624"/>
        <dbReference type="Rhea" id="RHEA-COMP:13339"/>
        <dbReference type="Rhea" id="RHEA-COMP:13887"/>
        <dbReference type="ChEBI" id="CHEBI:15378"/>
        <dbReference type="ChEBI" id="CHEBI:57783"/>
        <dbReference type="ChEBI" id="CHEBI:58349"/>
        <dbReference type="ChEBI" id="CHEBI:65315"/>
        <dbReference type="ChEBI" id="CHEBI:74443"/>
    </reaction>
</comment>
<evidence type="ECO:0000313" key="16">
    <source>
        <dbReference type="EMBL" id="OHA24040.1"/>
    </source>
</evidence>
<evidence type="ECO:0000259" key="15">
    <source>
        <dbReference type="Pfam" id="PF01207"/>
    </source>
</evidence>
<reference evidence="16 17" key="1">
    <citation type="journal article" date="2016" name="Nat. Commun.">
        <title>Thousands of microbial genomes shed light on interconnected biogeochemical processes in an aquifer system.</title>
        <authorList>
            <person name="Anantharaman K."/>
            <person name="Brown C.T."/>
            <person name="Hug L.A."/>
            <person name="Sharon I."/>
            <person name="Castelle C.J."/>
            <person name="Probst A.J."/>
            <person name="Thomas B.C."/>
            <person name="Singh A."/>
            <person name="Wilkins M.J."/>
            <person name="Karaoz U."/>
            <person name="Brodie E.L."/>
            <person name="Williams K.H."/>
            <person name="Hubbard S.S."/>
            <person name="Banfield J.F."/>
        </authorList>
    </citation>
    <scope>NUCLEOTIDE SEQUENCE [LARGE SCALE GENOMIC DNA]</scope>
</reference>
<feature type="binding site" evidence="14">
    <location>
        <position position="176"/>
    </location>
    <ligand>
        <name>FMN</name>
        <dbReference type="ChEBI" id="CHEBI:58210"/>
    </ligand>
</feature>
<feature type="binding site" evidence="14">
    <location>
        <begin position="236"/>
        <end position="237"/>
    </location>
    <ligand>
        <name>FMN</name>
        <dbReference type="ChEBI" id="CHEBI:58210"/>
    </ligand>
</feature>
<dbReference type="PANTHER" id="PTHR11082:SF25">
    <property type="entry name" value="DUS-LIKE FMN-BINDING DOMAIN-CONTAINING PROTEIN"/>
    <property type="match status" value="1"/>
</dbReference>
<feature type="domain" description="DUS-like FMN-binding" evidence="15">
    <location>
        <begin position="19"/>
        <end position="258"/>
    </location>
</feature>
<evidence type="ECO:0000256" key="3">
    <source>
        <dbReference type="ARBA" id="ARBA00022555"/>
    </source>
</evidence>
<dbReference type="Gene3D" id="3.20.20.70">
    <property type="entry name" value="Aldolase class I"/>
    <property type="match status" value="1"/>
</dbReference>
<dbReference type="PIRSF" id="PIRSF006621">
    <property type="entry name" value="Dus"/>
    <property type="match status" value="1"/>
</dbReference>
<evidence type="ECO:0000256" key="12">
    <source>
        <dbReference type="PIRNR" id="PIRNR006621"/>
    </source>
</evidence>
<evidence type="ECO:0000256" key="2">
    <source>
        <dbReference type="ARBA" id="ARBA00002790"/>
    </source>
</evidence>
<feature type="binding site" evidence="14">
    <location>
        <position position="148"/>
    </location>
    <ligand>
        <name>FMN</name>
        <dbReference type="ChEBI" id="CHEBI:58210"/>
    </ligand>
</feature>
<comment type="caution">
    <text evidence="16">The sequence shown here is derived from an EMBL/GenBank/DDBJ whole genome shotgun (WGS) entry which is preliminary data.</text>
</comment>
<dbReference type="EC" id="1.3.1.-" evidence="12"/>
<dbReference type="PANTHER" id="PTHR11082">
    <property type="entry name" value="TRNA-DIHYDROURIDINE SYNTHASE"/>
    <property type="match status" value="1"/>
</dbReference>
<evidence type="ECO:0000256" key="13">
    <source>
        <dbReference type="PIRSR" id="PIRSR006621-1"/>
    </source>
</evidence>
<dbReference type="PROSITE" id="PS01136">
    <property type="entry name" value="UPF0034"/>
    <property type="match status" value="1"/>
</dbReference>
<keyword evidence="8" id="KW-0694">RNA-binding</keyword>
<dbReference type="GO" id="GO:0050660">
    <property type="term" value="F:flavin adenine dinucleotide binding"/>
    <property type="evidence" value="ECO:0007669"/>
    <property type="project" value="InterPro"/>
</dbReference>
<comment type="catalytic activity">
    <reaction evidence="11">
        <text>a 5,6-dihydrouridine in tRNA + NAD(+) = a uridine in tRNA + NADH + H(+)</text>
        <dbReference type="Rhea" id="RHEA:54452"/>
        <dbReference type="Rhea" id="RHEA-COMP:13339"/>
        <dbReference type="Rhea" id="RHEA-COMP:13887"/>
        <dbReference type="ChEBI" id="CHEBI:15378"/>
        <dbReference type="ChEBI" id="CHEBI:57540"/>
        <dbReference type="ChEBI" id="CHEBI:57945"/>
        <dbReference type="ChEBI" id="CHEBI:65315"/>
        <dbReference type="ChEBI" id="CHEBI:74443"/>
    </reaction>
</comment>
<comment type="cofactor">
    <cofactor evidence="1 12 14">
        <name>FMN</name>
        <dbReference type="ChEBI" id="CHEBI:58210"/>
    </cofactor>
</comment>
<dbReference type="AlphaFoldDB" id="A0A1G2MJE1"/>
<evidence type="ECO:0000256" key="7">
    <source>
        <dbReference type="ARBA" id="ARBA00022857"/>
    </source>
</evidence>
<dbReference type="Pfam" id="PF01207">
    <property type="entry name" value="Dus"/>
    <property type="match status" value="1"/>
</dbReference>
<evidence type="ECO:0000256" key="4">
    <source>
        <dbReference type="ARBA" id="ARBA00022630"/>
    </source>
</evidence>
<evidence type="ECO:0000256" key="8">
    <source>
        <dbReference type="ARBA" id="ARBA00022884"/>
    </source>
</evidence>
<dbReference type="InterPro" id="IPR024036">
    <property type="entry name" value="tRNA-dHydroUridine_Synthase_C"/>
</dbReference>
<dbReference type="EMBL" id="MHRM01000013">
    <property type="protein sequence ID" value="OHA24040.1"/>
    <property type="molecule type" value="Genomic_DNA"/>
</dbReference>
<dbReference type="InterPro" id="IPR001269">
    <property type="entry name" value="DUS_fam"/>
</dbReference>
<dbReference type="CDD" id="cd02801">
    <property type="entry name" value="DUS_like_FMN"/>
    <property type="match status" value="1"/>
</dbReference>
<dbReference type="GO" id="GO:0000049">
    <property type="term" value="F:tRNA binding"/>
    <property type="evidence" value="ECO:0007669"/>
    <property type="project" value="UniProtKB-KW"/>
</dbReference>
<dbReference type="SUPFAM" id="SSF51395">
    <property type="entry name" value="FMN-linked oxidoreductases"/>
    <property type="match status" value="1"/>
</dbReference>
<gene>
    <name evidence="16" type="ORF">A3D50_01615</name>
</gene>
<dbReference type="Gene3D" id="1.10.1200.80">
    <property type="entry name" value="Putative flavin oxidoreducatase, domain 2"/>
    <property type="match status" value="1"/>
</dbReference>